<dbReference type="Proteomes" id="UP001417504">
    <property type="component" value="Unassembled WGS sequence"/>
</dbReference>
<dbReference type="GO" id="GO:0009734">
    <property type="term" value="P:auxin-activated signaling pathway"/>
    <property type="evidence" value="ECO:0007669"/>
    <property type="project" value="TreeGrafter"/>
</dbReference>
<evidence type="ECO:0000259" key="1">
    <source>
        <dbReference type="Pfam" id="PF08458"/>
    </source>
</evidence>
<dbReference type="GO" id="GO:0010087">
    <property type="term" value="P:phloem or xylem histogenesis"/>
    <property type="evidence" value="ECO:0007669"/>
    <property type="project" value="TreeGrafter"/>
</dbReference>
<evidence type="ECO:0000313" key="3">
    <source>
        <dbReference type="Proteomes" id="UP001417504"/>
    </source>
</evidence>
<proteinExistence type="predicted"/>
<sequence>MPYEPYRKRKMMDGADTDPADISENNFINHLQSVANLVIYMLYSKKSRTILNESTDRFQEQLTKGDELLKRTHKGNLHLKIVSVYINRLDQVTLKMKSRHVAETITKKKKNIVLEICKDMSAWPGQADTYSKAESIDDTLV</sequence>
<evidence type="ECO:0000313" key="2">
    <source>
        <dbReference type="EMBL" id="KAK9129536.1"/>
    </source>
</evidence>
<dbReference type="PANTHER" id="PTHR31351">
    <property type="entry name" value="EXPRESSED PROTEIN"/>
    <property type="match status" value="1"/>
</dbReference>
<dbReference type="Pfam" id="PF08458">
    <property type="entry name" value="PH_2"/>
    <property type="match status" value="1"/>
</dbReference>
<comment type="caution">
    <text evidence="2">The sequence shown here is derived from an EMBL/GenBank/DDBJ whole genome shotgun (WGS) entry which is preliminary data.</text>
</comment>
<organism evidence="2 3">
    <name type="scientific">Stephania japonica</name>
    <dbReference type="NCBI Taxonomy" id="461633"/>
    <lineage>
        <taxon>Eukaryota</taxon>
        <taxon>Viridiplantae</taxon>
        <taxon>Streptophyta</taxon>
        <taxon>Embryophyta</taxon>
        <taxon>Tracheophyta</taxon>
        <taxon>Spermatophyta</taxon>
        <taxon>Magnoliopsida</taxon>
        <taxon>Ranunculales</taxon>
        <taxon>Menispermaceae</taxon>
        <taxon>Menispermoideae</taxon>
        <taxon>Cissampelideae</taxon>
        <taxon>Stephania</taxon>
    </lineage>
</organism>
<dbReference type="InterPro" id="IPR040269">
    <property type="entry name" value="VAB"/>
</dbReference>
<dbReference type="PANTHER" id="PTHR31351:SF4">
    <property type="entry name" value="AUXIN CANALIZATION PROTEIN (DUF828)"/>
    <property type="match status" value="1"/>
</dbReference>
<reference evidence="2 3" key="1">
    <citation type="submission" date="2024-01" db="EMBL/GenBank/DDBJ databases">
        <title>Genome assemblies of Stephania.</title>
        <authorList>
            <person name="Yang L."/>
        </authorList>
    </citation>
    <scope>NUCLEOTIDE SEQUENCE [LARGE SCALE GENOMIC DNA]</scope>
    <source>
        <strain evidence="2">QJT</strain>
        <tissue evidence="2">Leaf</tissue>
    </source>
</reference>
<feature type="domain" description="Pleckstrin-like plant" evidence="1">
    <location>
        <begin position="67"/>
        <end position="131"/>
    </location>
</feature>
<dbReference type="GO" id="GO:0010305">
    <property type="term" value="P:leaf vascular tissue pattern formation"/>
    <property type="evidence" value="ECO:0007669"/>
    <property type="project" value="TreeGrafter"/>
</dbReference>
<dbReference type="InterPro" id="IPR013666">
    <property type="entry name" value="PH_pln"/>
</dbReference>
<gene>
    <name evidence="2" type="ORF">Sjap_010023</name>
</gene>
<protein>
    <recommendedName>
        <fullName evidence="1">Pleckstrin-like plant domain-containing protein</fullName>
    </recommendedName>
</protein>
<name>A0AAP0P6R6_9MAGN</name>
<keyword evidence="3" id="KW-1185">Reference proteome</keyword>
<dbReference type="AlphaFoldDB" id="A0AAP0P6R6"/>
<dbReference type="EMBL" id="JBBNAE010000004">
    <property type="protein sequence ID" value="KAK9129536.1"/>
    <property type="molecule type" value="Genomic_DNA"/>
</dbReference>
<accession>A0AAP0P6R6</accession>